<proteinExistence type="predicted"/>
<feature type="compositionally biased region" description="Basic and acidic residues" evidence="1">
    <location>
        <begin position="9"/>
        <end position="22"/>
    </location>
</feature>
<reference evidence="2 3" key="1">
    <citation type="submission" date="2018-12" db="EMBL/GenBank/DDBJ databases">
        <authorList>
            <consortium name="Pathogen Informatics"/>
        </authorList>
    </citation>
    <scope>NUCLEOTIDE SEQUENCE [LARGE SCALE GENOMIC DNA]</scope>
    <source>
        <strain evidence="2 3">NCTC10207</strain>
    </source>
</reference>
<sequence>MRYAELADAGEKHEQPDSDRRAVTGNTTGTDNARRTGKYPGTARILANR</sequence>
<gene>
    <name evidence="2" type="ORF">NCTC10207_02059</name>
</gene>
<evidence type="ECO:0000256" key="1">
    <source>
        <dbReference type="SAM" id="MobiDB-lite"/>
    </source>
</evidence>
<dbReference type="AlphaFoldDB" id="A0A7Z9A4J8"/>
<evidence type="ECO:0000313" key="3">
    <source>
        <dbReference type="Proteomes" id="UP000282386"/>
    </source>
</evidence>
<accession>A0A7Z9A4J8</accession>
<organism evidence="2 3">
    <name type="scientific">Rothia aeria</name>
    <dbReference type="NCBI Taxonomy" id="172042"/>
    <lineage>
        <taxon>Bacteria</taxon>
        <taxon>Bacillati</taxon>
        <taxon>Actinomycetota</taxon>
        <taxon>Actinomycetes</taxon>
        <taxon>Micrococcales</taxon>
        <taxon>Micrococcaceae</taxon>
        <taxon>Rothia</taxon>
    </lineage>
</organism>
<dbReference type="Proteomes" id="UP000282386">
    <property type="component" value="Chromosome"/>
</dbReference>
<protein>
    <submittedName>
        <fullName evidence="2">Uncharacterized protein</fullName>
    </submittedName>
</protein>
<evidence type="ECO:0000313" key="2">
    <source>
        <dbReference type="EMBL" id="VEI24390.1"/>
    </source>
</evidence>
<name>A0A7Z9A4J8_9MICC</name>
<dbReference type="EMBL" id="LR134479">
    <property type="protein sequence ID" value="VEI24390.1"/>
    <property type="molecule type" value="Genomic_DNA"/>
</dbReference>
<feature type="region of interest" description="Disordered" evidence="1">
    <location>
        <begin position="1"/>
        <end position="49"/>
    </location>
</feature>